<evidence type="ECO:0000256" key="4">
    <source>
        <dbReference type="ARBA" id="ARBA00019397"/>
    </source>
</evidence>
<dbReference type="PROSITE" id="PS00171">
    <property type="entry name" value="TIM_1"/>
    <property type="match status" value="1"/>
</dbReference>
<evidence type="ECO:0000256" key="8">
    <source>
        <dbReference type="ARBA" id="ARBA00023235"/>
    </source>
</evidence>
<dbReference type="GO" id="GO:0019563">
    <property type="term" value="P:glycerol catabolic process"/>
    <property type="evidence" value="ECO:0007669"/>
    <property type="project" value="TreeGrafter"/>
</dbReference>
<dbReference type="Pfam" id="PF00121">
    <property type="entry name" value="TIM"/>
    <property type="match status" value="1"/>
</dbReference>
<feature type="active site" description="Electrophile" evidence="9">
    <location>
        <position position="94"/>
    </location>
</feature>
<dbReference type="Gene3D" id="3.20.20.70">
    <property type="entry name" value="Aldolase class I"/>
    <property type="match status" value="1"/>
</dbReference>
<dbReference type="GO" id="GO:0046166">
    <property type="term" value="P:glyceraldehyde-3-phosphate biosynthetic process"/>
    <property type="evidence" value="ECO:0007669"/>
    <property type="project" value="TreeGrafter"/>
</dbReference>
<sequence>MRRIIIMGNWKMYKQKDEAMEFIFQINDKVPNRKKVETVIFPPMIFLDALTKIEGKNLRIGTQNIFYQEEGPYTGETSPQNIADLGIKYALIGHSERRILFGETDEMINLKVLATLAHRIYPVLCFGETLEVKEQQQTKVFLDNQLEKMLKNISFDNIEKVILAYEPIWAIGTGKNMEPDLANDTIRHVRNKIACLFSNDLAKNIRIVYGGSVNINNVENLLQKPEIDGILAGKSSLQINDFLFFTKIASNKNIQEKHLYQKNKI</sequence>
<dbReference type="GO" id="GO:0006096">
    <property type="term" value="P:glycolytic process"/>
    <property type="evidence" value="ECO:0007669"/>
    <property type="project" value="UniProtKB-UniRule"/>
</dbReference>
<dbReference type="InterPro" id="IPR013785">
    <property type="entry name" value="Aldolase_TIM"/>
</dbReference>
<accession>A0A2S8NUH5</accession>
<reference evidence="11 12" key="1">
    <citation type="submission" date="2018-02" db="EMBL/GenBank/DDBJ databases">
        <title>Metagenomics reveals mixed infection of spiroplasma and phytoplasma in chicory.</title>
        <authorList>
            <person name="Polano C."/>
            <person name="Moruzzi S."/>
            <person name="Ermacora P."/>
            <person name="Ferrini F."/>
            <person name="Martini M."/>
            <person name="Firrao G."/>
        </authorList>
    </citation>
    <scope>NUCLEOTIDE SEQUENCE [LARGE SCALE GENOMIC DNA]</scope>
    <source>
        <strain evidence="11 12">ChiP</strain>
    </source>
</reference>
<protein>
    <recommendedName>
        <fullName evidence="4 9">Triosephosphate isomerase</fullName>
        <shortName evidence="9">TIM</shortName>
        <shortName evidence="9">TPI</shortName>
        <ecNumber evidence="3 9">5.3.1.1</ecNumber>
    </recommendedName>
    <alternativeName>
        <fullName evidence="9">Triose-phosphate isomerase</fullName>
    </alternativeName>
</protein>
<comment type="caution">
    <text evidence="9">Lacks conserved residue(s) required for the propagation of feature annotation.</text>
</comment>
<comment type="similarity">
    <text evidence="2 9 10">Belongs to the triosephosphate isomerase family.</text>
</comment>
<comment type="pathway">
    <text evidence="9 10">Carbohydrate biosynthesis; gluconeogenesis.</text>
</comment>
<dbReference type="UniPathway" id="UPA00109">
    <property type="reaction ID" value="UER00189"/>
</dbReference>
<dbReference type="FunFam" id="3.20.20.70:FF:000016">
    <property type="entry name" value="Triosephosphate isomerase"/>
    <property type="match status" value="1"/>
</dbReference>
<evidence type="ECO:0000313" key="12">
    <source>
        <dbReference type="Proteomes" id="UP000238672"/>
    </source>
</evidence>
<dbReference type="UniPathway" id="UPA00138"/>
<comment type="caution">
    <text evidence="11">The sequence shown here is derived from an EMBL/GenBank/DDBJ whole genome shotgun (WGS) entry which is preliminary data.</text>
</comment>
<dbReference type="InterPro" id="IPR035990">
    <property type="entry name" value="TIM_sf"/>
</dbReference>
<comment type="function">
    <text evidence="9">Involved in the gluconeogenesis. Catalyzes stereospecifically the conversion of dihydroxyacetone phosphate (DHAP) to D-glyceraldehyde-3-phosphate (G3P).</text>
</comment>
<dbReference type="PANTHER" id="PTHR21139:SF42">
    <property type="entry name" value="TRIOSEPHOSPHATE ISOMERASE"/>
    <property type="match status" value="1"/>
</dbReference>
<keyword evidence="12" id="KW-1185">Reference proteome</keyword>
<dbReference type="PANTHER" id="PTHR21139">
    <property type="entry name" value="TRIOSEPHOSPHATE ISOMERASE"/>
    <property type="match status" value="1"/>
</dbReference>
<dbReference type="EC" id="5.3.1.1" evidence="3 9"/>
<keyword evidence="7 9" id="KW-0324">Glycolysis</keyword>
<dbReference type="Proteomes" id="UP000238672">
    <property type="component" value="Unassembled WGS sequence"/>
</dbReference>
<evidence type="ECO:0000256" key="10">
    <source>
        <dbReference type="RuleBase" id="RU363013"/>
    </source>
</evidence>
<keyword evidence="5 9" id="KW-0312">Gluconeogenesis</keyword>
<evidence type="ECO:0000313" key="11">
    <source>
        <dbReference type="EMBL" id="PQP79633.1"/>
    </source>
</evidence>
<dbReference type="PROSITE" id="PS51440">
    <property type="entry name" value="TIM_2"/>
    <property type="match status" value="1"/>
</dbReference>
<dbReference type="HAMAP" id="MF_00147_B">
    <property type="entry name" value="TIM_B"/>
    <property type="match status" value="1"/>
</dbReference>
<dbReference type="GO" id="GO:0005829">
    <property type="term" value="C:cytosol"/>
    <property type="evidence" value="ECO:0007669"/>
    <property type="project" value="TreeGrafter"/>
</dbReference>
<dbReference type="GO" id="GO:0004807">
    <property type="term" value="F:triose-phosphate isomerase activity"/>
    <property type="evidence" value="ECO:0007669"/>
    <property type="project" value="UniProtKB-UniRule"/>
</dbReference>
<dbReference type="InterPro" id="IPR022896">
    <property type="entry name" value="TrioseP_Isoase_bac/euk"/>
</dbReference>
<dbReference type="AlphaFoldDB" id="A0A2S8NUH5"/>
<proteinExistence type="inferred from homology"/>
<dbReference type="EMBL" id="PUUG01000042">
    <property type="protein sequence ID" value="PQP79633.1"/>
    <property type="molecule type" value="Genomic_DNA"/>
</dbReference>
<keyword evidence="6 9" id="KW-0963">Cytoplasm</keyword>
<dbReference type="CDD" id="cd00311">
    <property type="entry name" value="TIM"/>
    <property type="match status" value="1"/>
</dbReference>
<dbReference type="NCBIfam" id="TIGR00419">
    <property type="entry name" value="tim"/>
    <property type="match status" value="1"/>
</dbReference>
<comment type="catalytic activity">
    <reaction evidence="9 10">
        <text>D-glyceraldehyde 3-phosphate = dihydroxyacetone phosphate</text>
        <dbReference type="Rhea" id="RHEA:18585"/>
        <dbReference type="ChEBI" id="CHEBI:57642"/>
        <dbReference type="ChEBI" id="CHEBI:59776"/>
        <dbReference type="EC" id="5.3.1.1"/>
    </reaction>
</comment>
<keyword evidence="8 9" id="KW-0413">Isomerase</keyword>
<evidence type="ECO:0000256" key="1">
    <source>
        <dbReference type="ARBA" id="ARBA00004680"/>
    </source>
</evidence>
<evidence type="ECO:0000256" key="5">
    <source>
        <dbReference type="ARBA" id="ARBA00022432"/>
    </source>
</evidence>
<comment type="subunit">
    <text evidence="9 10">Homodimer.</text>
</comment>
<dbReference type="GO" id="GO:0006094">
    <property type="term" value="P:gluconeogenesis"/>
    <property type="evidence" value="ECO:0007669"/>
    <property type="project" value="UniProtKB-UniRule"/>
</dbReference>
<dbReference type="InterPro" id="IPR000652">
    <property type="entry name" value="Triosephosphate_isomerase"/>
</dbReference>
<dbReference type="SUPFAM" id="SSF51351">
    <property type="entry name" value="Triosephosphate isomerase (TIM)"/>
    <property type="match status" value="1"/>
</dbReference>
<evidence type="ECO:0000256" key="9">
    <source>
        <dbReference type="HAMAP-Rule" id="MF_00147"/>
    </source>
</evidence>
<comment type="pathway">
    <text evidence="1 9 10">Carbohydrate degradation; glycolysis; D-glyceraldehyde 3-phosphate from glycerone phosphate: step 1/1.</text>
</comment>
<comment type="subcellular location">
    <subcellularLocation>
        <location evidence="9 10">Cytoplasm</location>
    </subcellularLocation>
</comment>
<name>A0A2S8NUH5_9MOLU</name>
<feature type="binding site" evidence="9">
    <location>
        <position position="172"/>
    </location>
    <ligand>
        <name>substrate</name>
    </ligand>
</feature>
<evidence type="ECO:0000256" key="2">
    <source>
        <dbReference type="ARBA" id="ARBA00007422"/>
    </source>
</evidence>
<dbReference type="InterPro" id="IPR020861">
    <property type="entry name" value="Triosephosphate_isomerase_AS"/>
</dbReference>
<evidence type="ECO:0000256" key="3">
    <source>
        <dbReference type="ARBA" id="ARBA00011940"/>
    </source>
</evidence>
<feature type="binding site" evidence="9">
    <location>
        <position position="212"/>
    </location>
    <ligand>
        <name>substrate</name>
    </ligand>
</feature>
<feature type="active site" description="Proton acceptor" evidence="9">
    <location>
        <position position="166"/>
    </location>
</feature>
<organism evidence="11 12">
    <name type="scientific">Candidatus Phytoplasma phoenicium</name>
    <dbReference type="NCBI Taxonomy" id="198422"/>
    <lineage>
        <taxon>Bacteria</taxon>
        <taxon>Bacillati</taxon>
        <taxon>Mycoplasmatota</taxon>
        <taxon>Mollicutes</taxon>
        <taxon>Acholeplasmatales</taxon>
        <taxon>Acholeplasmataceae</taxon>
        <taxon>Candidatus Phytoplasma</taxon>
        <taxon>16SrIX (Pigeon pea witches'-broom group)</taxon>
    </lineage>
</organism>
<evidence type="ECO:0000256" key="7">
    <source>
        <dbReference type="ARBA" id="ARBA00023152"/>
    </source>
</evidence>
<gene>
    <name evidence="9" type="primary">tpiA</name>
    <name evidence="11" type="ORF">C6B37_01530</name>
</gene>
<evidence type="ECO:0000256" key="6">
    <source>
        <dbReference type="ARBA" id="ARBA00022490"/>
    </source>
</evidence>
<feature type="binding site" evidence="9">
    <location>
        <begin position="9"/>
        <end position="11"/>
    </location>
    <ligand>
        <name>substrate</name>
    </ligand>
</feature>